<feature type="domain" description="HTH lysR-type" evidence="5">
    <location>
        <begin position="7"/>
        <end position="64"/>
    </location>
</feature>
<keyword evidence="7" id="KW-1185">Reference proteome</keyword>
<evidence type="ECO:0000256" key="1">
    <source>
        <dbReference type="ARBA" id="ARBA00009437"/>
    </source>
</evidence>
<keyword evidence="3" id="KW-0238">DNA-binding</keyword>
<dbReference type="InterPro" id="IPR005119">
    <property type="entry name" value="LysR_subst-bd"/>
</dbReference>
<dbReference type="PANTHER" id="PTHR30537">
    <property type="entry name" value="HTH-TYPE TRANSCRIPTIONAL REGULATOR"/>
    <property type="match status" value="1"/>
</dbReference>
<comment type="similarity">
    <text evidence="1">Belongs to the LysR transcriptional regulatory family.</text>
</comment>
<dbReference type="EMBL" id="JBHSMT010000008">
    <property type="protein sequence ID" value="MFC5473074.1"/>
    <property type="molecule type" value="Genomic_DNA"/>
</dbReference>
<dbReference type="SUPFAM" id="SSF53850">
    <property type="entry name" value="Periplasmic binding protein-like II"/>
    <property type="match status" value="1"/>
</dbReference>
<dbReference type="PROSITE" id="PS50931">
    <property type="entry name" value="HTH_LYSR"/>
    <property type="match status" value="1"/>
</dbReference>
<keyword evidence="2" id="KW-0805">Transcription regulation</keyword>
<dbReference type="Proteomes" id="UP001596045">
    <property type="component" value="Unassembled WGS sequence"/>
</dbReference>
<name>A0ABW0M4M3_9BURK</name>
<evidence type="ECO:0000256" key="4">
    <source>
        <dbReference type="ARBA" id="ARBA00023163"/>
    </source>
</evidence>
<dbReference type="RefSeq" id="WP_378995127.1">
    <property type="nucleotide sequence ID" value="NZ_JBHSMT010000008.1"/>
</dbReference>
<gene>
    <name evidence="6" type="ORF">ACFPM8_03810</name>
</gene>
<evidence type="ECO:0000313" key="6">
    <source>
        <dbReference type="EMBL" id="MFC5473074.1"/>
    </source>
</evidence>
<dbReference type="Gene3D" id="3.40.190.290">
    <property type="match status" value="1"/>
</dbReference>
<sequence length="310" mass="33322">MTNLSSINLNRLLVFVTVVEAGSLTAAASRLGLTKTMVSTHMQRLESEIGASLLLRTTRSLKLTDAGEAFYEASRRIVSDAESAITAAGHNTAEPRGTLRITAPIDYGATVVTPVAVALQQRYPLLKIELLTGDRHFDLVADGIDVAIRIGQLADSGHQAARVGSYAVWLVASPQLLSRVGQPQTPEDLRDLPFVALSVLPQPVTWTFKSQGEAERTIRFNSAFSANTAYAARIAALAGGGLAILTDFAVAEDVAAGRLVRLLPDWDLPGGGIYAVFPASRHRPQKTRVFIDELKKHVDQSRGSSRRTVA</sequence>
<evidence type="ECO:0000256" key="3">
    <source>
        <dbReference type="ARBA" id="ARBA00023125"/>
    </source>
</evidence>
<dbReference type="Pfam" id="PF03466">
    <property type="entry name" value="LysR_substrate"/>
    <property type="match status" value="1"/>
</dbReference>
<dbReference type="SUPFAM" id="SSF46785">
    <property type="entry name" value="Winged helix' DNA-binding domain"/>
    <property type="match status" value="1"/>
</dbReference>
<dbReference type="InterPro" id="IPR036388">
    <property type="entry name" value="WH-like_DNA-bd_sf"/>
</dbReference>
<dbReference type="CDD" id="cd08422">
    <property type="entry name" value="PBP2_CrgA_like"/>
    <property type="match status" value="1"/>
</dbReference>
<keyword evidence="4" id="KW-0804">Transcription</keyword>
<evidence type="ECO:0000256" key="2">
    <source>
        <dbReference type="ARBA" id="ARBA00023015"/>
    </source>
</evidence>
<dbReference type="PANTHER" id="PTHR30537:SF66">
    <property type="entry name" value="IRON-REGULATED VIRULENCE REGULATORY PROTEIN IRGB"/>
    <property type="match status" value="1"/>
</dbReference>
<comment type="caution">
    <text evidence="6">The sequence shown here is derived from an EMBL/GenBank/DDBJ whole genome shotgun (WGS) entry which is preliminary data.</text>
</comment>
<reference evidence="7" key="1">
    <citation type="journal article" date="2019" name="Int. J. Syst. Evol. Microbiol.">
        <title>The Global Catalogue of Microorganisms (GCM) 10K type strain sequencing project: providing services to taxonomists for standard genome sequencing and annotation.</title>
        <authorList>
            <consortium name="The Broad Institute Genomics Platform"/>
            <consortium name="The Broad Institute Genome Sequencing Center for Infectious Disease"/>
            <person name="Wu L."/>
            <person name="Ma J."/>
        </authorList>
    </citation>
    <scope>NUCLEOTIDE SEQUENCE [LARGE SCALE GENOMIC DNA]</scope>
    <source>
        <strain evidence="7">JCM 17066</strain>
    </source>
</reference>
<dbReference type="Gene3D" id="1.10.10.10">
    <property type="entry name" value="Winged helix-like DNA-binding domain superfamily/Winged helix DNA-binding domain"/>
    <property type="match status" value="1"/>
</dbReference>
<evidence type="ECO:0000313" key="7">
    <source>
        <dbReference type="Proteomes" id="UP001596045"/>
    </source>
</evidence>
<dbReference type="InterPro" id="IPR000847">
    <property type="entry name" value="LysR_HTH_N"/>
</dbReference>
<evidence type="ECO:0000259" key="5">
    <source>
        <dbReference type="PROSITE" id="PS50931"/>
    </source>
</evidence>
<dbReference type="InterPro" id="IPR058163">
    <property type="entry name" value="LysR-type_TF_proteobact-type"/>
</dbReference>
<organism evidence="6 7">
    <name type="scientific">Paraherbaspirillum soli</name>
    <dbReference type="NCBI Taxonomy" id="631222"/>
    <lineage>
        <taxon>Bacteria</taxon>
        <taxon>Pseudomonadati</taxon>
        <taxon>Pseudomonadota</taxon>
        <taxon>Betaproteobacteria</taxon>
        <taxon>Burkholderiales</taxon>
        <taxon>Oxalobacteraceae</taxon>
        <taxon>Paraherbaspirillum</taxon>
    </lineage>
</organism>
<dbReference type="InterPro" id="IPR036390">
    <property type="entry name" value="WH_DNA-bd_sf"/>
</dbReference>
<dbReference type="Pfam" id="PF00126">
    <property type="entry name" value="HTH_1"/>
    <property type="match status" value="1"/>
</dbReference>
<protein>
    <submittedName>
        <fullName evidence="6">LysR family transcriptional regulator</fullName>
    </submittedName>
</protein>
<proteinExistence type="inferred from homology"/>
<accession>A0ABW0M4M3</accession>